<dbReference type="EMBL" id="JBDIVE010000016">
    <property type="protein sequence ID" value="MEN3070613.1"/>
    <property type="molecule type" value="Genomic_DNA"/>
</dbReference>
<comment type="catalytic activity">
    <reaction evidence="1">
        <text>ATP + protein L-histidine = ADP + protein N-phospho-L-histidine.</text>
        <dbReference type="EC" id="2.7.13.3"/>
    </reaction>
</comment>
<protein>
    <recommendedName>
        <fullName evidence="3">histidine kinase</fullName>
        <ecNumber evidence="3">2.7.13.3</ecNumber>
    </recommendedName>
</protein>
<sequence>MIWRNQDIRARVLLVAIVPTIVLGFLLTAILTFSRLHDLEEALQQRGQALARQLAAASEFGLFAGNREMLSQLANSALSRSDLQGVSIFDSNHNLLAVAGLQAHASDPRLPYQSITQLGNNLLRIAEPVAATTAADESPYALSDGEPLPDKPAALGEIVLLISLDRLDNRKQSQVLAAAGTLLLVLAITAALAAWMSQSVSRPIHKIAKSVADIGRGRLDTQVPIEGGGSLRQLAEGLNEMTQRLQRSRESLEQQVAIATAELRERKEEAEHANLAKSRFLAAASHDLRQPMHALGLFIADLANKDHNCETRQLIERISASAEAMENLLDSLLDISKLDAGVVTANPHPFALGPLFERIAEEYQHDAADKGLTLRVVPTRYWIDSDPMLFERILMNLVTNALRYTTRGAVMVTARKRGSQIHIEVRDSGIGIPSEAQDSVFQEFVQLHNPARDRSKGLGLGLAIVRRLVALLGHSIDLRSQTGRGAVFSIAVEAARPQENQISEHRAISNLVGLVVAIVDDDTLAMESLAGLLRAWGCYVVSGESMAALIEALNDNEVVPQVLISDFRLPGPHNGLEVIANLRQRYGPALPGLLLSGDTGPEVIRRATELGIPLLHKPVRPAKLRAAVVHVFNPEHELVQGSGTG</sequence>
<evidence type="ECO:0000256" key="7">
    <source>
        <dbReference type="PROSITE-ProRule" id="PRU00169"/>
    </source>
</evidence>
<evidence type="ECO:0000256" key="9">
    <source>
        <dbReference type="SAM" id="Phobius"/>
    </source>
</evidence>
<dbReference type="SMART" id="SM00304">
    <property type="entry name" value="HAMP"/>
    <property type="match status" value="1"/>
</dbReference>
<dbReference type="InterPro" id="IPR003594">
    <property type="entry name" value="HATPase_dom"/>
</dbReference>
<keyword evidence="9" id="KW-1133">Transmembrane helix</keyword>
<dbReference type="InterPro" id="IPR036890">
    <property type="entry name" value="HATPase_C_sf"/>
</dbReference>
<dbReference type="Proteomes" id="UP001410394">
    <property type="component" value="Unassembled WGS sequence"/>
</dbReference>
<dbReference type="Pfam" id="PF02518">
    <property type="entry name" value="HATPase_c"/>
    <property type="match status" value="1"/>
</dbReference>
<comment type="caution">
    <text evidence="13">The sequence shown here is derived from an EMBL/GenBank/DDBJ whole genome shotgun (WGS) entry which is preliminary data.</text>
</comment>
<evidence type="ECO:0000256" key="2">
    <source>
        <dbReference type="ARBA" id="ARBA00004370"/>
    </source>
</evidence>
<dbReference type="InterPro" id="IPR019247">
    <property type="entry name" value="Histidine_kinase_BarA_N"/>
</dbReference>
<dbReference type="CDD" id="cd00156">
    <property type="entry name" value="REC"/>
    <property type="match status" value="1"/>
</dbReference>
<dbReference type="InterPro" id="IPR003660">
    <property type="entry name" value="HAMP_dom"/>
</dbReference>
<keyword evidence="14" id="KW-1185">Reference proteome</keyword>
<keyword evidence="5" id="KW-0808">Transferase</keyword>
<evidence type="ECO:0000256" key="6">
    <source>
        <dbReference type="ARBA" id="ARBA00022777"/>
    </source>
</evidence>
<dbReference type="Gene3D" id="3.40.50.2300">
    <property type="match status" value="1"/>
</dbReference>
<dbReference type="InterPro" id="IPR005467">
    <property type="entry name" value="His_kinase_dom"/>
</dbReference>
<dbReference type="EC" id="2.7.13.3" evidence="3"/>
<dbReference type="CDD" id="cd06225">
    <property type="entry name" value="HAMP"/>
    <property type="match status" value="1"/>
</dbReference>
<dbReference type="InterPro" id="IPR003661">
    <property type="entry name" value="HisK_dim/P_dom"/>
</dbReference>
<keyword evidence="8" id="KW-0175">Coiled coil</keyword>
<reference evidence="13 14" key="1">
    <citation type="journal article" date="2018" name="Int. J. Syst. Evol. Microbiol.">
        <title>Uliginosibacterium sediminicola sp. nov., isolated from freshwater sediment.</title>
        <authorList>
            <person name="Hwang W.M."/>
            <person name="Kim S.M."/>
            <person name="Kang K."/>
            <person name="Ahn T.Y."/>
        </authorList>
    </citation>
    <scope>NUCLEOTIDE SEQUENCE [LARGE SCALE GENOMIC DNA]</scope>
    <source>
        <strain evidence="13 14">M1-21</strain>
    </source>
</reference>
<evidence type="ECO:0000259" key="12">
    <source>
        <dbReference type="PROSITE" id="PS50885"/>
    </source>
</evidence>
<dbReference type="PROSITE" id="PS50885">
    <property type="entry name" value="HAMP"/>
    <property type="match status" value="1"/>
</dbReference>
<keyword evidence="9" id="KW-0812">Transmembrane</keyword>
<dbReference type="InterPro" id="IPR001789">
    <property type="entry name" value="Sig_transdc_resp-reg_receiver"/>
</dbReference>
<dbReference type="GO" id="GO:0005524">
    <property type="term" value="F:ATP binding"/>
    <property type="evidence" value="ECO:0007669"/>
    <property type="project" value="UniProtKB-KW"/>
</dbReference>
<evidence type="ECO:0000256" key="8">
    <source>
        <dbReference type="SAM" id="Coils"/>
    </source>
</evidence>
<evidence type="ECO:0000256" key="5">
    <source>
        <dbReference type="ARBA" id="ARBA00022679"/>
    </source>
</evidence>
<keyword evidence="6" id="KW-0418">Kinase</keyword>
<dbReference type="PROSITE" id="PS50109">
    <property type="entry name" value="HIS_KIN"/>
    <property type="match status" value="1"/>
</dbReference>
<dbReference type="Gene3D" id="3.30.565.10">
    <property type="entry name" value="Histidine kinase-like ATPase, C-terminal domain"/>
    <property type="match status" value="1"/>
</dbReference>
<evidence type="ECO:0000313" key="13">
    <source>
        <dbReference type="EMBL" id="MEN3070613.1"/>
    </source>
</evidence>
<feature type="modified residue" description="4-aspartylphosphate" evidence="7">
    <location>
        <position position="566"/>
    </location>
</feature>
<dbReference type="InterPro" id="IPR036097">
    <property type="entry name" value="HisK_dim/P_sf"/>
</dbReference>
<dbReference type="RefSeq" id="WP_345921393.1">
    <property type="nucleotide sequence ID" value="NZ_JBDIVE010000016.1"/>
</dbReference>
<dbReference type="SUPFAM" id="SSF52172">
    <property type="entry name" value="CheY-like"/>
    <property type="match status" value="1"/>
</dbReference>
<keyword evidence="13" id="KW-0547">Nucleotide-binding</keyword>
<dbReference type="SMART" id="SM00388">
    <property type="entry name" value="HisKA"/>
    <property type="match status" value="1"/>
</dbReference>
<evidence type="ECO:0000259" key="10">
    <source>
        <dbReference type="PROSITE" id="PS50109"/>
    </source>
</evidence>
<feature type="coiled-coil region" evidence="8">
    <location>
        <begin position="231"/>
        <end position="269"/>
    </location>
</feature>
<feature type="domain" description="Response regulatory" evidence="11">
    <location>
        <begin position="515"/>
        <end position="632"/>
    </location>
</feature>
<proteinExistence type="predicted"/>
<dbReference type="PANTHER" id="PTHR43047">
    <property type="entry name" value="TWO-COMPONENT HISTIDINE PROTEIN KINASE"/>
    <property type="match status" value="1"/>
</dbReference>
<accession>A0ABU9Z4E4</accession>
<dbReference type="SUPFAM" id="SSF47384">
    <property type="entry name" value="Homodimeric domain of signal transducing histidine kinase"/>
    <property type="match status" value="1"/>
</dbReference>
<dbReference type="Gene3D" id="6.10.340.10">
    <property type="match status" value="1"/>
</dbReference>
<feature type="domain" description="HAMP" evidence="12">
    <location>
        <begin position="198"/>
        <end position="250"/>
    </location>
</feature>
<evidence type="ECO:0000256" key="3">
    <source>
        <dbReference type="ARBA" id="ARBA00012438"/>
    </source>
</evidence>
<feature type="transmembrane region" description="Helical" evidence="9">
    <location>
        <begin position="175"/>
        <end position="196"/>
    </location>
</feature>
<dbReference type="Pfam" id="PF00672">
    <property type="entry name" value="HAMP"/>
    <property type="match status" value="1"/>
</dbReference>
<evidence type="ECO:0000256" key="1">
    <source>
        <dbReference type="ARBA" id="ARBA00000085"/>
    </source>
</evidence>
<dbReference type="SMART" id="SM00387">
    <property type="entry name" value="HATPase_c"/>
    <property type="match status" value="1"/>
</dbReference>
<dbReference type="PANTHER" id="PTHR43047:SF9">
    <property type="entry name" value="HISTIDINE KINASE"/>
    <property type="match status" value="1"/>
</dbReference>
<dbReference type="InterPro" id="IPR004358">
    <property type="entry name" value="Sig_transdc_His_kin-like_C"/>
</dbReference>
<gene>
    <name evidence="13" type="ORF">ABDB84_19165</name>
</gene>
<evidence type="ECO:0000313" key="14">
    <source>
        <dbReference type="Proteomes" id="UP001410394"/>
    </source>
</evidence>
<keyword evidence="9" id="KW-0472">Membrane</keyword>
<dbReference type="Gene3D" id="1.10.287.130">
    <property type="match status" value="1"/>
</dbReference>
<keyword evidence="13" id="KW-0067">ATP-binding</keyword>
<feature type="domain" description="Histidine kinase" evidence="10">
    <location>
        <begin position="283"/>
        <end position="496"/>
    </location>
</feature>
<dbReference type="CDD" id="cd00082">
    <property type="entry name" value="HisKA"/>
    <property type="match status" value="1"/>
</dbReference>
<name>A0ABU9Z4E4_9RHOO</name>
<keyword evidence="4 7" id="KW-0597">Phosphoprotein</keyword>
<evidence type="ECO:0000256" key="4">
    <source>
        <dbReference type="ARBA" id="ARBA00022553"/>
    </source>
</evidence>
<dbReference type="SUPFAM" id="SSF158472">
    <property type="entry name" value="HAMP domain-like"/>
    <property type="match status" value="1"/>
</dbReference>
<comment type="subcellular location">
    <subcellularLocation>
        <location evidence="2">Membrane</location>
    </subcellularLocation>
</comment>
<dbReference type="Pfam" id="PF00512">
    <property type="entry name" value="HisKA"/>
    <property type="match status" value="1"/>
</dbReference>
<dbReference type="Pfam" id="PF09984">
    <property type="entry name" value="sCache_4"/>
    <property type="match status" value="1"/>
</dbReference>
<dbReference type="PRINTS" id="PR00344">
    <property type="entry name" value="BCTRLSENSOR"/>
</dbReference>
<evidence type="ECO:0000259" key="11">
    <source>
        <dbReference type="PROSITE" id="PS50110"/>
    </source>
</evidence>
<feature type="transmembrane region" description="Helical" evidence="9">
    <location>
        <begin position="12"/>
        <end position="33"/>
    </location>
</feature>
<dbReference type="Pfam" id="PF00072">
    <property type="entry name" value="Response_reg"/>
    <property type="match status" value="1"/>
</dbReference>
<dbReference type="InterPro" id="IPR011006">
    <property type="entry name" value="CheY-like_superfamily"/>
</dbReference>
<dbReference type="PROSITE" id="PS50110">
    <property type="entry name" value="RESPONSE_REGULATORY"/>
    <property type="match status" value="1"/>
</dbReference>
<dbReference type="SUPFAM" id="SSF55874">
    <property type="entry name" value="ATPase domain of HSP90 chaperone/DNA topoisomerase II/histidine kinase"/>
    <property type="match status" value="1"/>
</dbReference>
<organism evidence="13 14">
    <name type="scientific">Uliginosibacterium sediminicola</name>
    <dbReference type="NCBI Taxonomy" id="2024550"/>
    <lineage>
        <taxon>Bacteria</taxon>
        <taxon>Pseudomonadati</taxon>
        <taxon>Pseudomonadota</taxon>
        <taxon>Betaproteobacteria</taxon>
        <taxon>Rhodocyclales</taxon>
        <taxon>Zoogloeaceae</taxon>
        <taxon>Uliginosibacterium</taxon>
    </lineage>
</organism>
<dbReference type="SMART" id="SM00448">
    <property type="entry name" value="REC"/>
    <property type="match status" value="1"/>
</dbReference>